<dbReference type="EMBL" id="KZ502674">
    <property type="protein sequence ID" value="PKU74262.1"/>
    <property type="molecule type" value="Genomic_DNA"/>
</dbReference>
<dbReference type="AlphaFoldDB" id="A0A2I0WF49"/>
<proteinExistence type="predicted"/>
<evidence type="ECO:0000256" key="2">
    <source>
        <dbReference type="SAM" id="MobiDB-lite"/>
    </source>
</evidence>
<protein>
    <recommendedName>
        <fullName evidence="3">Tf2-1-like SH3-like domain-containing protein</fullName>
    </recommendedName>
</protein>
<dbReference type="Pfam" id="PF24626">
    <property type="entry name" value="SH3_Tf2-1"/>
    <property type="match status" value="1"/>
</dbReference>
<dbReference type="PANTHER" id="PTHR37984:SF5">
    <property type="entry name" value="PROTEIN NYNRIN-LIKE"/>
    <property type="match status" value="1"/>
</dbReference>
<reference evidence="4 5" key="1">
    <citation type="journal article" date="2016" name="Sci. Rep.">
        <title>The Dendrobium catenatum Lindl. genome sequence provides insights into polysaccharide synthase, floral development and adaptive evolution.</title>
        <authorList>
            <person name="Zhang G.Q."/>
            <person name="Xu Q."/>
            <person name="Bian C."/>
            <person name="Tsai W.C."/>
            <person name="Yeh C.M."/>
            <person name="Liu K.W."/>
            <person name="Yoshida K."/>
            <person name="Zhang L.S."/>
            <person name="Chang S.B."/>
            <person name="Chen F."/>
            <person name="Shi Y."/>
            <person name="Su Y.Y."/>
            <person name="Zhang Y.Q."/>
            <person name="Chen L.J."/>
            <person name="Yin Y."/>
            <person name="Lin M."/>
            <person name="Huang H."/>
            <person name="Deng H."/>
            <person name="Wang Z.W."/>
            <person name="Zhu S.L."/>
            <person name="Zhao X."/>
            <person name="Deng C."/>
            <person name="Niu S.C."/>
            <person name="Huang J."/>
            <person name="Wang M."/>
            <person name="Liu G.H."/>
            <person name="Yang H.J."/>
            <person name="Xiao X.J."/>
            <person name="Hsiao Y.Y."/>
            <person name="Wu W.L."/>
            <person name="Chen Y.Y."/>
            <person name="Mitsuda N."/>
            <person name="Ohme-Takagi M."/>
            <person name="Luo Y.B."/>
            <person name="Van de Peer Y."/>
            <person name="Liu Z.J."/>
        </authorList>
    </citation>
    <scope>NUCLEOTIDE SEQUENCE [LARGE SCALE GENOMIC DNA]</scope>
    <source>
        <tissue evidence="4">The whole plant</tissue>
    </source>
</reference>
<reference evidence="4 5" key="2">
    <citation type="journal article" date="2017" name="Nature">
        <title>The Apostasia genome and the evolution of orchids.</title>
        <authorList>
            <person name="Zhang G.Q."/>
            <person name="Liu K.W."/>
            <person name="Li Z."/>
            <person name="Lohaus R."/>
            <person name="Hsiao Y.Y."/>
            <person name="Niu S.C."/>
            <person name="Wang J.Y."/>
            <person name="Lin Y.C."/>
            <person name="Xu Q."/>
            <person name="Chen L.J."/>
            <person name="Yoshida K."/>
            <person name="Fujiwara S."/>
            <person name="Wang Z.W."/>
            <person name="Zhang Y.Q."/>
            <person name="Mitsuda N."/>
            <person name="Wang M."/>
            <person name="Liu G.H."/>
            <person name="Pecoraro L."/>
            <person name="Huang H.X."/>
            <person name="Xiao X.J."/>
            <person name="Lin M."/>
            <person name="Wu X.Y."/>
            <person name="Wu W.L."/>
            <person name="Chen Y.Y."/>
            <person name="Chang S.B."/>
            <person name="Sakamoto S."/>
            <person name="Ohme-Takagi M."/>
            <person name="Yagi M."/>
            <person name="Zeng S.J."/>
            <person name="Shen C.Y."/>
            <person name="Yeh C.M."/>
            <person name="Luo Y.B."/>
            <person name="Tsai W.C."/>
            <person name="Van de Peer Y."/>
            <person name="Liu Z.J."/>
        </authorList>
    </citation>
    <scope>NUCLEOTIDE SEQUENCE [LARGE SCALE GENOMIC DNA]</scope>
    <source>
        <tissue evidence="4">The whole plant</tissue>
    </source>
</reference>
<sequence>MTNRSTGKSPFSVVYTKHPNHTVDVAVLPQCNSKPAAEFAEQFSQMIQEVRQKLEESNLKYKEAADKHRKKREFKVGDLVMIRVRRERFGHGSYSKLSPRKIGPFSILRQINPNTYVVDLPNHYNTSNTFNISDLSAYHPPDAAPTNLSSSDSDSSVSGGE</sequence>
<name>A0A2I0WF49_9ASPA</name>
<keyword evidence="5" id="KW-1185">Reference proteome</keyword>
<evidence type="ECO:0000259" key="3">
    <source>
        <dbReference type="Pfam" id="PF24626"/>
    </source>
</evidence>
<dbReference type="InterPro" id="IPR056924">
    <property type="entry name" value="SH3_Tf2-1"/>
</dbReference>
<feature type="domain" description="Tf2-1-like SH3-like" evidence="3">
    <location>
        <begin position="77"/>
        <end position="139"/>
    </location>
</feature>
<evidence type="ECO:0000313" key="4">
    <source>
        <dbReference type="EMBL" id="PKU74262.1"/>
    </source>
</evidence>
<feature type="region of interest" description="Disordered" evidence="2">
    <location>
        <begin position="140"/>
        <end position="161"/>
    </location>
</feature>
<organism evidence="4 5">
    <name type="scientific">Dendrobium catenatum</name>
    <dbReference type="NCBI Taxonomy" id="906689"/>
    <lineage>
        <taxon>Eukaryota</taxon>
        <taxon>Viridiplantae</taxon>
        <taxon>Streptophyta</taxon>
        <taxon>Embryophyta</taxon>
        <taxon>Tracheophyta</taxon>
        <taxon>Spermatophyta</taxon>
        <taxon>Magnoliopsida</taxon>
        <taxon>Liliopsida</taxon>
        <taxon>Asparagales</taxon>
        <taxon>Orchidaceae</taxon>
        <taxon>Epidendroideae</taxon>
        <taxon>Malaxideae</taxon>
        <taxon>Dendrobiinae</taxon>
        <taxon>Dendrobium</taxon>
    </lineage>
</organism>
<dbReference type="InterPro" id="IPR050951">
    <property type="entry name" value="Retrovirus_Pol_polyprotein"/>
</dbReference>
<evidence type="ECO:0000256" key="1">
    <source>
        <dbReference type="SAM" id="Coils"/>
    </source>
</evidence>
<evidence type="ECO:0000313" key="5">
    <source>
        <dbReference type="Proteomes" id="UP000233837"/>
    </source>
</evidence>
<feature type="compositionally biased region" description="Low complexity" evidence="2">
    <location>
        <begin position="149"/>
        <end position="161"/>
    </location>
</feature>
<gene>
    <name evidence="4" type="ORF">MA16_Dca003465</name>
</gene>
<feature type="coiled-coil region" evidence="1">
    <location>
        <begin position="40"/>
        <end position="71"/>
    </location>
</feature>
<accession>A0A2I0WF49</accession>
<dbReference type="Proteomes" id="UP000233837">
    <property type="component" value="Unassembled WGS sequence"/>
</dbReference>
<keyword evidence="1" id="KW-0175">Coiled coil</keyword>
<dbReference type="PANTHER" id="PTHR37984">
    <property type="entry name" value="PROTEIN CBG26694"/>
    <property type="match status" value="1"/>
</dbReference>